<protein>
    <submittedName>
        <fullName evidence="1">Uncharacterized protein</fullName>
    </submittedName>
</protein>
<evidence type="ECO:0000313" key="1">
    <source>
        <dbReference type="EMBL" id="KAA0888369.1"/>
    </source>
</evidence>
<keyword evidence="2" id="KW-1185">Reference proteome</keyword>
<reference evidence="1 2" key="1">
    <citation type="submission" date="2019-04" db="EMBL/GenBank/DDBJ databases">
        <title>Geobacter ruber sp. nov., ferric-reducing bacteria isolated from paddy soil.</title>
        <authorList>
            <person name="Xu Z."/>
            <person name="Masuda Y."/>
            <person name="Itoh H."/>
            <person name="Senoo K."/>
        </authorList>
    </citation>
    <scope>NUCLEOTIDE SEQUENCE [LARGE SCALE GENOMIC DNA]</scope>
    <source>
        <strain evidence="1 2">Red88</strain>
    </source>
</reference>
<comment type="caution">
    <text evidence="1">The sequence shown here is derived from an EMBL/GenBank/DDBJ whole genome shotgun (WGS) entry which is preliminary data.</text>
</comment>
<accession>A0A5A9X827</accession>
<organism evidence="1 2">
    <name type="scientific">Oryzomonas rubra</name>
    <dbReference type="NCBI Taxonomy" id="2509454"/>
    <lineage>
        <taxon>Bacteria</taxon>
        <taxon>Pseudomonadati</taxon>
        <taxon>Thermodesulfobacteriota</taxon>
        <taxon>Desulfuromonadia</taxon>
        <taxon>Geobacterales</taxon>
        <taxon>Geobacteraceae</taxon>
        <taxon>Oryzomonas</taxon>
    </lineage>
</organism>
<dbReference type="AlphaFoldDB" id="A0A5A9X827"/>
<sequence>MNLIWVAEVQKFAKGLAGRFPIQPNQTANERSQALLMAEDLLEALPPPHLFRGEQKPLQLFQVLLGELPVHAQLVDGDMVAVIADEAFHLAGTDVFPQRWHSPARRSPTVQVQKFSLQDGESAEGEGCSRIAVSS</sequence>
<name>A0A5A9X827_9BACT</name>
<dbReference type="RefSeq" id="WP_149309544.1">
    <property type="nucleotide sequence ID" value="NZ_SRSD01000011.1"/>
</dbReference>
<dbReference type="Proteomes" id="UP000324298">
    <property type="component" value="Unassembled WGS sequence"/>
</dbReference>
<dbReference type="EMBL" id="SRSD01000011">
    <property type="protein sequence ID" value="KAA0888369.1"/>
    <property type="molecule type" value="Genomic_DNA"/>
</dbReference>
<evidence type="ECO:0000313" key="2">
    <source>
        <dbReference type="Proteomes" id="UP000324298"/>
    </source>
</evidence>
<gene>
    <name evidence="1" type="ORF">ET418_16695</name>
</gene>
<proteinExistence type="predicted"/>